<dbReference type="Proteomes" id="UP001497623">
    <property type="component" value="Unassembled WGS sequence"/>
</dbReference>
<proteinExistence type="predicted"/>
<protein>
    <recommendedName>
        <fullName evidence="1">Protein kinase domain-containing protein</fullName>
    </recommendedName>
</protein>
<dbReference type="InterPro" id="IPR011009">
    <property type="entry name" value="Kinase-like_dom_sf"/>
</dbReference>
<gene>
    <name evidence="2" type="ORF">MNOR_LOCUS17624</name>
</gene>
<reference evidence="2 3" key="1">
    <citation type="submission" date="2024-05" db="EMBL/GenBank/DDBJ databases">
        <authorList>
            <person name="Wallberg A."/>
        </authorList>
    </citation>
    <scope>NUCLEOTIDE SEQUENCE [LARGE SCALE GENOMIC DNA]</scope>
</reference>
<dbReference type="AlphaFoldDB" id="A0AAV2QYF5"/>
<accession>A0AAV2QYF5</accession>
<feature type="domain" description="Protein kinase" evidence="1">
    <location>
        <begin position="24"/>
        <end position="288"/>
    </location>
</feature>
<dbReference type="SUPFAM" id="SSF56112">
    <property type="entry name" value="Protein kinase-like (PK-like)"/>
    <property type="match status" value="1"/>
</dbReference>
<keyword evidence="3" id="KW-1185">Reference proteome</keyword>
<evidence type="ECO:0000259" key="1">
    <source>
        <dbReference type="PROSITE" id="PS50011"/>
    </source>
</evidence>
<dbReference type="InterPro" id="IPR000719">
    <property type="entry name" value="Prot_kinase_dom"/>
</dbReference>
<dbReference type="PROSITE" id="PS50011">
    <property type="entry name" value="PROTEIN_KINASE_DOM"/>
    <property type="match status" value="1"/>
</dbReference>
<comment type="caution">
    <text evidence="2">The sequence shown here is derived from an EMBL/GenBank/DDBJ whole genome shotgun (WGS) entry which is preliminary data.</text>
</comment>
<dbReference type="Gene3D" id="1.10.510.10">
    <property type="entry name" value="Transferase(Phosphotransferase) domain 1"/>
    <property type="match status" value="1"/>
</dbReference>
<organism evidence="2 3">
    <name type="scientific">Meganyctiphanes norvegica</name>
    <name type="common">Northern krill</name>
    <name type="synonym">Thysanopoda norvegica</name>
    <dbReference type="NCBI Taxonomy" id="48144"/>
    <lineage>
        <taxon>Eukaryota</taxon>
        <taxon>Metazoa</taxon>
        <taxon>Ecdysozoa</taxon>
        <taxon>Arthropoda</taxon>
        <taxon>Crustacea</taxon>
        <taxon>Multicrustacea</taxon>
        <taxon>Malacostraca</taxon>
        <taxon>Eumalacostraca</taxon>
        <taxon>Eucarida</taxon>
        <taxon>Euphausiacea</taxon>
        <taxon>Euphausiidae</taxon>
        <taxon>Meganyctiphanes</taxon>
    </lineage>
</organism>
<evidence type="ECO:0000313" key="3">
    <source>
        <dbReference type="Proteomes" id="UP001497623"/>
    </source>
</evidence>
<dbReference type="Pfam" id="PF00069">
    <property type="entry name" value="Pkinase"/>
    <property type="match status" value="1"/>
</dbReference>
<dbReference type="EMBL" id="CAXKWB010012197">
    <property type="protein sequence ID" value="CAL4103667.1"/>
    <property type="molecule type" value="Genomic_DNA"/>
</dbReference>
<dbReference type="GO" id="GO:0004674">
    <property type="term" value="F:protein serine/threonine kinase activity"/>
    <property type="evidence" value="ECO:0007669"/>
    <property type="project" value="TreeGrafter"/>
</dbReference>
<dbReference type="GO" id="GO:0005524">
    <property type="term" value="F:ATP binding"/>
    <property type="evidence" value="ECO:0007669"/>
    <property type="project" value="InterPro"/>
</dbReference>
<dbReference type="PANTHER" id="PTHR24359:SF1">
    <property type="entry name" value="INHIBITOR OF NUCLEAR FACTOR KAPPA-B KINASE EPSILON SUBUNIT HOMOLOG 1-RELATED"/>
    <property type="match status" value="1"/>
</dbReference>
<sequence length="337" mass="39691">MVCTDSFHTVAPKEMARLDVDRRFTNVKFLIEGRHAKIYTANHEEFENPIILKCVKQETTKKNDFLQEFHYNFHLSPHPNVVKSYDRAFSTSKYFVFIQEQAPEGDLSFHMKKSGMGELVTKYVVKQIAHALHFIHSKNLVHRNICLEHIFVYDRELNCVKLGDFSNLEKVGTLVKKENSRVQWAPPEICELVRNEGYQTRPTEDTWKLGILIFVCLTGSFPWCAADITDHNYNAWVAWMNRKTNKIPPRFMCFSPRLLRLFRRMLDPKPELRSDVSEVYKYLSDPWILMNPNQCDMKFDKESSNIILKGFRYSEKVVRTKLLDFLLGKTERRPSLQ</sequence>
<evidence type="ECO:0000313" key="2">
    <source>
        <dbReference type="EMBL" id="CAL4103667.1"/>
    </source>
</evidence>
<dbReference type="PANTHER" id="PTHR24359">
    <property type="entry name" value="SERINE/THREONINE-PROTEIN KINASE SBK1"/>
    <property type="match status" value="1"/>
</dbReference>
<name>A0AAV2QYF5_MEGNR</name>